<dbReference type="Proteomes" id="UP000612055">
    <property type="component" value="Unassembled WGS sequence"/>
</dbReference>
<dbReference type="PANTHER" id="PTHR34547:SF1">
    <property type="entry name" value="YACP-LIKE NYN DOMAIN PROTEIN"/>
    <property type="match status" value="1"/>
</dbReference>
<dbReference type="EMBL" id="JAEHOE010000091">
    <property type="protein sequence ID" value="KAG2487837.1"/>
    <property type="molecule type" value="Genomic_DNA"/>
</dbReference>
<feature type="compositionally biased region" description="Pro residues" evidence="1">
    <location>
        <begin position="44"/>
        <end position="53"/>
    </location>
</feature>
<comment type="caution">
    <text evidence="2">The sequence shown here is derived from an EMBL/GenBank/DDBJ whole genome shotgun (WGS) entry which is preliminary data.</text>
</comment>
<feature type="region of interest" description="Disordered" evidence="1">
    <location>
        <begin position="1"/>
        <end position="133"/>
    </location>
</feature>
<keyword evidence="3" id="KW-1185">Reference proteome</keyword>
<feature type="region of interest" description="Disordered" evidence="1">
    <location>
        <begin position="277"/>
        <end position="464"/>
    </location>
</feature>
<dbReference type="InterPro" id="IPR010298">
    <property type="entry name" value="YacP-like"/>
</dbReference>
<dbReference type="AlphaFoldDB" id="A0A835XQS0"/>
<evidence type="ECO:0008006" key="4">
    <source>
        <dbReference type="Google" id="ProtNLM"/>
    </source>
</evidence>
<organism evidence="2 3">
    <name type="scientific">Edaphochlamys debaryana</name>
    <dbReference type="NCBI Taxonomy" id="47281"/>
    <lineage>
        <taxon>Eukaryota</taxon>
        <taxon>Viridiplantae</taxon>
        <taxon>Chlorophyta</taxon>
        <taxon>core chlorophytes</taxon>
        <taxon>Chlorophyceae</taxon>
        <taxon>CS clade</taxon>
        <taxon>Chlamydomonadales</taxon>
        <taxon>Chlamydomonadales incertae sedis</taxon>
        <taxon>Edaphochlamys</taxon>
    </lineage>
</organism>
<dbReference type="OrthoDB" id="537114at2759"/>
<dbReference type="PANTHER" id="PTHR34547">
    <property type="entry name" value="YACP-LIKE NYN DOMAIN PROTEIN"/>
    <property type="match status" value="1"/>
</dbReference>
<evidence type="ECO:0000313" key="3">
    <source>
        <dbReference type="Proteomes" id="UP000612055"/>
    </source>
</evidence>
<evidence type="ECO:0000256" key="1">
    <source>
        <dbReference type="SAM" id="MobiDB-lite"/>
    </source>
</evidence>
<feature type="compositionally biased region" description="Polar residues" evidence="1">
    <location>
        <begin position="312"/>
        <end position="327"/>
    </location>
</feature>
<accession>A0A835XQS0</accession>
<feature type="compositionally biased region" description="Low complexity" evidence="1">
    <location>
        <begin position="54"/>
        <end position="64"/>
    </location>
</feature>
<feature type="compositionally biased region" description="Pro residues" evidence="1">
    <location>
        <begin position="286"/>
        <end position="300"/>
    </location>
</feature>
<evidence type="ECO:0000313" key="2">
    <source>
        <dbReference type="EMBL" id="KAG2487837.1"/>
    </source>
</evidence>
<reference evidence="2" key="1">
    <citation type="journal article" date="2020" name="bioRxiv">
        <title>Comparative genomics of Chlamydomonas.</title>
        <authorList>
            <person name="Craig R.J."/>
            <person name="Hasan A.R."/>
            <person name="Ness R.W."/>
            <person name="Keightley P.D."/>
        </authorList>
    </citation>
    <scope>NUCLEOTIDE SEQUENCE</scope>
    <source>
        <strain evidence="2">CCAP 11/70</strain>
    </source>
</reference>
<protein>
    <recommendedName>
        <fullName evidence="4">NYN domain-containing protein</fullName>
    </recommendedName>
</protein>
<name>A0A835XQS0_9CHLO</name>
<proteinExistence type="predicted"/>
<feature type="compositionally biased region" description="Basic and acidic residues" evidence="1">
    <location>
        <begin position="99"/>
        <end position="109"/>
    </location>
</feature>
<feature type="compositionally biased region" description="Pro residues" evidence="1">
    <location>
        <begin position="428"/>
        <end position="457"/>
    </location>
</feature>
<feature type="compositionally biased region" description="Low complexity" evidence="1">
    <location>
        <begin position="385"/>
        <end position="408"/>
    </location>
</feature>
<feature type="compositionally biased region" description="Low complexity" evidence="1">
    <location>
        <begin position="301"/>
        <end position="311"/>
    </location>
</feature>
<gene>
    <name evidence="2" type="ORF">HYH03_013554</name>
</gene>
<sequence length="486" mass="49979">MLGRAMLPGQALHPRLRRSCTCDQGRARAAPLAAARRDPGAGGPQPPATPPGKAPAEGPKAAAGRGQGQGQGEPLVLTSPSESKPSAPLKRSSFRQRRKSSEQRQREREEQEAEWAALRAARPRRPGPSGPAAGLRVALVDGYNAIHASPELKGVAGLGQLEDARTALNRLASAAGEATDTMYYVVYDAMYGPSARRRGYDEDDPQSKQRIGPRCVAVFSAGSEADTYIGRAVAGLRKAGADSIMVVSNDRRVQDLAFDDEMVSYARDVTAWLQEAEEASRRPRNVPLPPFASPGRPAPRGPGSSGDRPGPTQAQAQAHKVQSSRSLARQLEALASSGSESDWEEGPGVGSGGWEGLDYEADDWEEEPEEGGQSAEAGAGREGQRSSARPTAAAASAGPPEAAASSNGGSQGGAREEAQPGPAKAQAPAPPSQPSPAPAPPPPAAAPAAPAAPPAPRPVSALFGRGARARIGSLLGEASGGGRAPG</sequence>
<feature type="compositionally biased region" description="Acidic residues" evidence="1">
    <location>
        <begin position="357"/>
        <end position="370"/>
    </location>
</feature>
<dbReference type="Pfam" id="PF05991">
    <property type="entry name" value="NYN_YacP"/>
    <property type="match status" value="1"/>
</dbReference>